<keyword evidence="6 7" id="KW-0472">Membrane</keyword>
<keyword evidence="3" id="KW-1003">Cell membrane</keyword>
<dbReference type="SUPFAM" id="SSF161098">
    <property type="entry name" value="MetI-like"/>
    <property type="match status" value="1"/>
</dbReference>
<dbReference type="Pfam" id="PF00528">
    <property type="entry name" value="BPD_transp_1"/>
    <property type="match status" value="1"/>
</dbReference>
<protein>
    <submittedName>
        <fullName evidence="9">ABC transporter permease</fullName>
    </submittedName>
</protein>
<feature type="transmembrane region" description="Helical" evidence="7">
    <location>
        <begin position="91"/>
        <end position="110"/>
    </location>
</feature>
<proteinExistence type="inferred from homology"/>
<evidence type="ECO:0000256" key="5">
    <source>
        <dbReference type="ARBA" id="ARBA00022989"/>
    </source>
</evidence>
<comment type="similarity">
    <text evidence="7">Belongs to the binding-protein-dependent transport system permease family.</text>
</comment>
<organism evidence="9 10">
    <name type="scientific">Skermanella cutis</name>
    <dbReference type="NCBI Taxonomy" id="2775420"/>
    <lineage>
        <taxon>Bacteria</taxon>
        <taxon>Pseudomonadati</taxon>
        <taxon>Pseudomonadota</taxon>
        <taxon>Alphaproteobacteria</taxon>
        <taxon>Rhodospirillales</taxon>
        <taxon>Azospirillaceae</taxon>
        <taxon>Skermanella</taxon>
    </lineage>
</organism>
<evidence type="ECO:0000313" key="9">
    <source>
        <dbReference type="EMBL" id="QQP92808.1"/>
    </source>
</evidence>
<dbReference type="PROSITE" id="PS50928">
    <property type="entry name" value="ABC_TM1"/>
    <property type="match status" value="1"/>
</dbReference>
<dbReference type="CDD" id="cd06261">
    <property type="entry name" value="TM_PBP2"/>
    <property type="match status" value="1"/>
</dbReference>
<gene>
    <name evidence="9" type="ORF">IGS68_30660</name>
</gene>
<feature type="transmembrane region" description="Helical" evidence="7">
    <location>
        <begin position="60"/>
        <end position="79"/>
    </location>
</feature>
<dbReference type="Proteomes" id="UP000595197">
    <property type="component" value="Plasmid pTT6-1"/>
</dbReference>
<comment type="subcellular location">
    <subcellularLocation>
        <location evidence="1 7">Cell membrane</location>
        <topology evidence="1 7">Multi-pass membrane protein</topology>
    </subcellularLocation>
</comment>
<evidence type="ECO:0000313" key="10">
    <source>
        <dbReference type="Proteomes" id="UP000595197"/>
    </source>
</evidence>
<dbReference type="Gene3D" id="1.10.3720.10">
    <property type="entry name" value="MetI-like"/>
    <property type="match status" value="1"/>
</dbReference>
<evidence type="ECO:0000259" key="8">
    <source>
        <dbReference type="PROSITE" id="PS50928"/>
    </source>
</evidence>
<dbReference type="PANTHER" id="PTHR30151">
    <property type="entry name" value="ALKANE SULFONATE ABC TRANSPORTER-RELATED, MEMBRANE SUBUNIT"/>
    <property type="match status" value="1"/>
</dbReference>
<dbReference type="InterPro" id="IPR000515">
    <property type="entry name" value="MetI-like"/>
</dbReference>
<keyword evidence="9" id="KW-0614">Plasmid</keyword>
<evidence type="ECO:0000256" key="2">
    <source>
        <dbReference type="ARBA" id="ARBA00022448"/>
    </source>
</evidence>
<keyword evidence="5 7" id="KW-1133">Transmembrane helix</keyword>
<name>A0ABX7BHP0_9PROT</name>
<evidence type="ECO:0000256" key="7">
    <source>
        <dbReference type="RuleBase" id="RU363032"/>
    </source>
</evidence>
<sequence>MAVDVSQAAGRIGRAVFPARPISWRPHGPAIRRVVLPLAFVVIVFAAWEAAVRLSGVSSMIIVPPSAILGVLSQHYAILMQHALPTLTETVLGFSLASLLGIVLGTLIASSERMRQAIYPNMVLFQVIPKVALAPLFIVWLGIGMPSRLAFAVFIAFFPVAVSTAAGLSGTSPAALRLCRSLTASRWQTFVHVRFPYAVPYIFAGLKVGVTMAVIGIVVGEFVTAQAGLGYIIMFASSAAETALAFAAVLLLCAVGVILYGVVAALEMAVMRKLDAPMSAGDVV</sequence>
<dbReference type="EMBL" id="CP067421">
    <property type="protein sequence ID" value="QQP92808.1"/>
    <property type="molecule type" value="Genomic_DNA"/>
</dbReference>
<reference evidence="9" key="1">
    <citation type="submission" date="2021-02" db="EMBL/GenBank/DDBJ databases">
        <title>Skermanella TT6 skin isolate.</title>
        <authorList>
            <person name="Lee K."/>
            <person name="Ganzorig M."/>
        </authorList>
    </citation>
    <scope>NUCLEOTIDE SEQUENCE</scope>
    <source>
        <strain evidence="9">TT6</strain>
    </source>
</reference>
<keyword evidence="2 7" id="KW-0813">Transport</keyword>
<feature type="transmembrane region" description="Helical" evidence="7">
    <location>
        <begin position="122"/>
        <end position="143"/>
    </location>
</feature>
<feature type="transmembrane region" description="Helical" evidence="7">
    <location>
        <begin position="149"/>
        <end position="176"/>
    </location>
</feature>
<keyword evidence="10" id="KW-1185">Reference proteome</keyword>
<evidence type="ECO:0000256" key="6">
    <source>
        <dbReference type="ARBA" id="ARBA00023136"/>
    </source>
</evidence>
<feature type="domain" description="ABC transmembrane type-1" evidence="8">
    <location>
        <begin position="83"/>
        <end position="263"/>
    </location>
</feature>
<accession>A0ABX7BHP0</accession>
<feature type="transmembrane region" description="Helical" evidence="7">
    <location>
        <begin position="30"/>
        <end position="48"/>
    </location>
</feature>
<keyword evidence="4 7" id="KW-0812">Transmembrane</keyword>
<evidence type="ECO:0000256" key="4">
    <source>
        <dbReference type="ARBA" id="ARBA00022692"/>
    </source>
</evidence>
<feature type="transmembrane region" description="Helical" evidence="7">
    <location>
        <begin position="243"/>
        <end position="266"/>
    </location>
</feature>
<feature type="transmembrane region" description="Helical" evidence="7">
    <location>
        <begin position="197"/>
        <end position="223"/>
    </location>
</feature>
<dbReference type="InterPro" id="IPR035906">
    <property type="entry name" value="MetI-like_sf"/>
</dbReference>
<evidence type="ECO:0000256" key="3">
    <source>
        <dbReference type="ARBA" id="ARBA00022475"/>
    </source>
</evidence>
<dbReference type="PANTHER" id="PTHR30151:SF20">
    <property type="entry name" value="ABC TRANSPORTER PERMEASE PROTEIN HI_0355-RELATED"/>
    <property type="match status" value="1"/>
</dbReference>
<dbReference type="RefSeq" id="WP_201082006.1">
    <property type="nucleotide sequence ID" value="NZ_CP067421.1"/>
</dbReference>
<evidence type="ECO:0000256" key="1">
    <source>
        <dbReference type="ARBA" id="ARBA00004651"/>
    </source>
</evidence>
<geneLocation type="plasmid" evidence="9 10">
    <name>pTT6-1</name>
</geneLocation>